<comment type="caution">
    <text evidence="2">The sequence shown here is derived from an EMBL/GenBank/DDBJ whole genome shotgun (WGS) entry which is preliminary data.</text>
</comment>
<evidence type="ECO:0000313" key="2">
    <source>
        <dbReference type="EMBL" id="KAF6447827.1"/>
    </source>
</evidence>
<feature type="chain" id="PRO_5029520235" evidence="1">
    <location>
        <begin position="25"/>
        <end position="142"/>
    </location>
</feature>
<dbReference type="Proteomes" id="UP000593571">
    <property type="component" value="Unassembled WGS sequence"/>
</dbReference>
<proteinExistence type="predicted"/>
<reference evidence="2 3" key="1">
    <citation type="journal article" date="2020" name="Nature">
        <title>Six reference-quality genomes reveal evolution of bat adaptations.</title>
        <authorList>
            <person name="Jebb D."/>
            <person name="Huang Z."/>
            <person name="Pippel M."/>
            <person name="Hughes G.M."/>
            <person name="Lavrichenko K."/>
            <person name="Devanna P."/>
            <person name="Winkler S."/>
            <person name="Jermiin L.S."/>
            <person name="Skirmuntt E.C."/>
            <person name="Katzourakis A."/>
            <person name="Burkitt-Gray L."/>
            <person name="Ray D.A."/>
            <person name="Sullivan K.A.M."/>
            <person name="Roscito J.G."/>
            <person name="Kirilenko B.M."/>
            <person name="Davalos L.M."/>
            <person name="Corthals A.P."/>
            <person name="Power M.L."/>
            <person name="Jones G."/>
            <person name="Ransome R.D."/>
            <person name="Dechmann D.K.N."/>
            <person name="Locatelli A.G."/>
            <person name="Puechmaille S.J."/>
            <person name="Fedrigo O."/>
            <person name="Jarvis E.D."/>
            <person name="Hiller M."/>
            <person name="Vernes S.C."/>
            <person name="Myers E.W."/>
            <person name="Teeling E.C."/>
        </authorList>
    </citation>
    <scope>NUCLEOTIDE SEQUENCE [LARGE SCALE GENOMIC DNA]</scope>
    <source>
        <strain evidence="2">MRouAeg1</strain>
        <tissue evidence="2">Muscle</tissue>
    </source>
</reference>
<dbReference type="AlphaFoldDB" id="A0A7J8FJA6"/>
<evidence type="ECO:0000313" key="3">
    <source>
        <dbReference type="Proteomes" id="UP000593571"/>
    </source>
</evidence>
<feature type="signal peptide" evidence="1">
    <location>
        <begin position="1"/>
        <end position="24"/>
    </location>
</feature>
<keyword evidence="3" id="KW-1185">Reference proteome</keyword>
<accession>A0A7J8FJA6</accession>
<evidence type="ECO:0000256" key="1">
    <source>
        <dbReference type="SAM" id="SignalP"/>
    </source>
</evidence>
<organism evidence="2 3">
    <name type="scientific">Rousettus aegyptiacus</name>
    <name type="common">Egyptian fruit bat</name>
    <name type="synonym">Pteropus aegyptiacus</name>
    <dbReference type="NCBI Taxonomy" id="9407"/>
    <lineage>
        <taxon>Eukaryota</taxon>
        <taxon>Metazoa</taxon>
        <taxon>Chordata</taxon>
        <taxon>Craniata</taxon>
        <taxon>Vertebrata</taxon>
        <taxon>Euteleostomi</taxon>
        <taxon>Mammalia</taxon>
        <taxon>Eutheria</taxon>
        <taxon>Laurasiatheria</taxon>
        <taxon>Chiroptera</taxon>
        <taxon>Yinpterochiroptera</taxon>
        <taxon>Pteropodoidea</taxon>
        <taxon>Pteropodidae</taxon>
        <taxon>Rousettinae</taxon>
        <taxon>Rousettus</taxon>
    </lineage>
</organism>
<sequence length="142" mass="15702">MPLGASSCLLLACTLAIVPFLAVSWEIKMNDLEEKDVDEFNSSGTCFAVMGGKCDRKLKWCAVDKMKCIESYGIINTGTFLGHSLCLKDIAVEMKKCVQADLCKETVTYMGFPIANESKHCRSAIRNEAWSTTPAPFFIVFL</sequence>
<dbReference type="EMBL" id="JACASE010000007">
    <property type="protein sequence ID" value="KAF6447827.1"/>
    <property type="molecule type" value="Genomic_DNA"/>
</dbReference>
<name>A0A7J8FJA6_ROUAE</name>
<keyword evidence="1" id="KW-0732">Signal</keyword>
<gene>
    <name evidence="2" type="ORF">HJG63_012163</name>
</gene>
<protein>
    <submittedName>
        <fullName evidence="2">Uncharacterized protein</fullName>
    </submittedName>
</protein>